<dbReference type="Gramene" id="ONK64448">
    <property type="protein sequence ID" value="ONK64448"/>
    <property type="gene ID" value="A4U43_C07F26100"/>
</dbReference>
<evidence type="ECO:0000313" key="28">
    <source>
        <dbReference type="EMBL" id="ONK64448.1"/>
    </source>
</evidence>
<dbReference type="GO" id="GO:0005795">
    <property type="term" value="C:Golgi stack"/>
    <property type="evidence" value="ECO:0007669"/>
    <property type="project" value="InterPro"/>
</dbReference>
<accession>A0A5P1EEX6</accession>
<evidence type="ECO:0000256" key="26">
    <source>
        <dbReference type="SAM" id="MobiDB-lite"/>
    </source>
</evidence>
<dbReference type="InterPro" id="IPR029044">
    <property type="entry name" value="Nucleotide-diphossugar_trans"/>
</dbReference>
<evidence type="ECO:0000256" key="24">
    <source>
        <dbReference type="PIRSR" id="PIRSR607754-2"/>
    </source>
</evidence>
<dbReference type="OrthoDB" id="6019616at2759"/>
<evidence type="ECO:0000256" key="20">
    <source>
        <dbReference type="ARBA" id="ARBA00032552"/>
    </source>
</evidence>
<feature type="disulfide bond" evidence="25">
    <location>
        <begin position="272"/>
        <end position="275"/>
    </location>
</feature>
<feature type="transmembrane region" description="Helical" evidence="27">
    <location>
        <begin position="21"/>
        <end position="39"/>
    </location>
</feature>
<feature type="binding site" evidence="23">
    <location>
        <position position="148"/>
    </location>
    <ligand>
        <name>substrate</name>
    </ligand>
</feature>
<dbReference type="EMBL" id="CM007387">
    <property type="protein sequence ID" value="ONK64448.1"/>
    <property type="molecule type" value="Genomic_DNA"/>
</dbReference>
<keyword evidence="29" id="KW-1185">Reference proteome</keyword>
<dbReference type="Gene3D" id="3.90.550.10">
    <property type="entry name" value="Spore Coat Polysaccharide Biosynthesis Protein SpsA, Chain A"/>
    <property type="match status" value="1"/>
</dbReference>
<dbReference type="UniPathway" id="UPA00378"/>
<proteinExistence type="inferred from homology"/>
<evidence type="ECO:0000256" key="4">
    <source>
        <dbReference type="ARBA" id="ARBA00011011"/>
    </source>
</evidence>
<evidence type="ECO:0000256" key="5">
    <source>
        <dbReference type="ARBA" id="ARBA00012613"/>
    </source>
</evidence>
<keyword evidence="15 25" id="KW-1015">Disulfide bond</keyword>
<feature type="disulfide bond" evidence="25">
    <location>
        <begin position="190"/>
        <end position="201"/>
    </location>
</feature>
<evidence type="ECO:0000256" key="18">
    <source>
        <dbReference type="ARBA" id="ARBA00029663"/>
    </source>
</evidence>
<dbReference type="PANTHER" id="PTHR12871:SF0">
    <property type="entry name" value="ALPHA-1,6-MANNOSYL-GLYCOPROTEIN 2-BETA-N-ACETYLGLUCOSAMINYLTRANSFERASE"/>
    <property type="match status" value="1"/>
</dbReference>
<evidence type="ECO:0000256" key="14">
    <source>
        <dbReference type="ARBA" id="ARBA00023136"/>
    </source>
</evidence>
<keyword evidence="11" id="KW-0735">Signal-anchor</keyword>
<evidence type="ECO:0000256" key="1">
    <source>
        <dbReference type="ARBA" id="ARBA00001936"/>
    </source>
</evidence>
<comment type="cofactor">
    <cofactor evidence="1 24">
        <name>Mn(2+)</name>
        <dbReference type="ChEBI" id="CHEBI:29035"/>
    </cofactor>
</comment>
<comment type="pathway">
    <text evidence="3">Protein modification; protein glycosylation.</text>
</comment>
<feature type="binding site" evidence="24">
    <location>
        <position position="250"/>
    </location>
    <ligand>
        <name>Mn(2+)</name>
        <dbReference type="ChEBI" id="CHEBI:29035"/>
    </ligand>
</feature>
<evidence type="ECO:0000256" key="12">
    <source>
        <dbReference type="ARBA" id="ARBA00022989"/>
    </source>
</evidence>
<evidence type="ECO:0000256" key="25">
    <source>
        <dbReference type="PIRSR" id="PIRSR607754-3"/>
    </source>
</evidence>
<dbReference type="OMA" id="FWSAEIN"/>
<evidence type="ECO:0000256" key="23">
    <source>
        <dbReference type="PIRSR" id="PIRSR607754-1"/>
    </source>
</evidence>
<dbReference type="Pfam" id="PF05060">
    <property type="entry name" value="MGAT2"/>
    <property type="match status" value="1"/>
</dbReference>
<evidence type="ECO:0000256" key="17">
    <source>
        <dbReference type="ARBA" id="ARBA00023211"/>
    </source>
</evidence>
<keyword evidence="8" id="KW-0808">Transferase</keyword>
<evidence type="ECO:0000256" key="22">
    <source>
        <dbReference type="ARBA" id="ARBA00093257"/>
    </source>
</evidence>
<keyword evidence="13" id="KW-0333">Golgi apparatus</keyword>
<dbReference type="EC" id="2.4.1.143" evidence="5"/>
<dbReference type="SUPFAM" id="SSF53448">
    <property type="entry name" value="Nucleotide-diphospho-sugar transferases"/>
    <property type="match status" value="1"/>
</dbReference>
<dbReference type="GO" id="GO:0000139">
    <property type="term" value="C:Golgi membrane"/>
    <property type="evidence" value="ECO:0007669"/>
    <property type="project" value="UniProtKB-SubCell"/>
</dbReference>
<evidence type="ECO:0000256" key="13">
    <source>
        <dbReference type="ARBA" id="ARBA00023034"/>
    </source>
</evidence>
<keyword evidence="7" id="KW-0328">Glycosyltransferase</keyword>
<evidence type="ECO:0000256" key="3">
    <source>
        <dbReference type="ARBA" id="ARBA00004922"/>
    </source>
</evidence>
<comment type="similarity">
    <text evidence="4">Belongs to the glycosyltransferase 16 (GT16) protein family.</text>
</comment>
<feature type="region of interest" description="Disordered" evidence="26">
    <location>
        <begin position="188"/>
        <end position="207"/>
    </location>
</feature>
<evidence type="ECO:0000256" key="7">
    <source>
        <dbReference type="ARBA" id="ARBA00022676"/>
    </source>
</evidence>
<dbReference type="Proteomes" id="UP000243459">
    <property type="component" value="Chromosome 7"/>
</dbReference>
<dbReference type="AlphaFoldDB" id="A0A5P1EEX6"/>
<evidence type="ECO:0000256" key="2">
    <source>
        <dbReference type="ARBA" id="ARBA00004323"/>
    </source>
</evidence>
<evidence type="ECO:0000256" key="11">
    <source>
        <dbReference type="ARBA" id="ARBA00022968"/>
    </source>
</evidence>
<protein>
    <recommendedName>
        <fullName evidence="6">Alpha-1,6-mannosyl-glycoprotein 2-beta-N-acetylglucosaminyltransferase</fullName>
        <ecNumber evidence="5">2.4.1.143</ecNumber>
    </recommendedName>
    <alternativeName>
        <fullName evidence="21">Beta-1,2-N-acetylglucosaminyltransferase II</fullName>
    </alternativeName>
    <alternativeName>
        <fullName evidence="20">GlcNAc-T II</fullName>
    </alternativeName>
    <alternativeName>
        <fullName evidence="19">Mannoside acetylglucosaminyltransferase 2</fullName>
    </alternativeName>
    <alternativeName>
        <fullName evidence="18">N-glycosyl-oligosaccharide-glycoprotein N-acetylglucosaminyltransferase II</fullName>
    </alternativeName>
</protein>
<dbReference type="GO" id="GO:0009312">
    <property type="term" value="P:oligosaccharide biosynthetic process"/>
    <property type="evidence" value="ECO:0007669"/>
    <property type="project" value="InterPro"/>
</dbReference>
<organism evidence="28 29">
    <name type="scientific">Asparagus officinalis</name>
    <name type="common">Garden asparagus</name>
    <dbReference type="NCBI Taxonomy" id="4686"/>
    <lineage>
        <taxon>Eukaryota</taxon>
        <taxon>Viridiplantae</taxon>
        <taxon>Streptophyta</taxon>
        <taxon>Embryophyta</taxon>
        <taxon>Tracheophyta</taxon>
        <taxon>Spermatophyta</taxon>
        <taxon>Magnoliopsida</taxon>
        <taxon>Liliopsida</taxon>
        <taxon>Asparagales</taxon>
        <taxon>Asparagaceae</taxon>
        <taxon>Asparagoideae</taxon>
        <taxon>Asparagus</taxon>
    </lineage>
</organism>
<keyword evidence="10 24" id="KW-0479">Metal-binding</keyword>
<keyword evidence="14 27" id="KW-0472">Membrane</keyword>
<evidence type="ECO:0000256" key="8">
    <source>
        <dbReference type="ARBA" id="ARBA00022679"/>
    </source>
</evidence>
<evidence type="ECO:0000256" key="27">
    <source>
        <dbReference type="SAM" id="Phobius"/>
    </source>
</evidence>
<keyword evidence="17 24" id="KW-0464">Manganese</keyword>
<evidence type="ECO:0000256" key="10">
    <source>
        <dbReference type="ARBA" id="ARBA00022723"/>
    </source>
</evidence>
<evidence type="ECO:0000256" key="21">
    <source>
        <dbReference type="ARBA" id="ARBA00032915"/>
    </source>
</evidence>
<evidence type="ECO:0000256" key="19">
    <source>
        <dbReference type="ARBA" id="ARBA00031203"/>
    </source>
</evidence>
<dbReference type="GO" id="GO:0008455">
    <property type="term" value="F:alpha-1,6-mannosylglycoprotein 2-beta-N-acetylglucosaminyltransferase activity"/>
    <property type="evidence" value="ECO:0007669"/>
    <property type="project" value="UniProtKB-EC"/>
</dbReference>
<feature type="compositionally biased region" description="Basic and acidic residues" evidence="26">
    <location>
        <begin position="188"/>
        <end position="197"/>
    </location>
</feature>
<keyword evidence="12 27" id="KW-1133">Transmembrane helix</keyword>
<dbReference type="InterPro" id="IPR007754">
    <property type="entry name" value="GlcNAc_II"/>
</dbReference>
<keyword evidence="9 27" id="KW-0812">Transmembrane</keyword>
<sequence length="442" mass="50689">MASSYKPSSRSRLKDAGFRRVLPLTLLVLLLVLFLIFLFSNSKISPYYYASAELRQQEERTSSLQVHGRVKLDLNFKPKFPKKTDLSISLEQRNNLPPRNLDLFPNLASDHIKIVLYVHNRPQYLQIAVQSLSKVKGIGETLLIVSHDGYFAEMDKIVQTIRFCQVKQIFAPYSPHLYSNSFPGVSPDDCHDKDNAQKKKCRGNPDQYGNHRSPRIVSLKHHWWWMMNTVWDGLSETDKHIGHILFIEEDHFIFPNAYRNIQLLTQLKPLKCPHCYAANLAPSDVSAKGEGWASLIAEKIGNVGYTFNRTVWRRIHAKAKQFCTFDEYNWDITMWATVYPSFGSHVFSLRGPRRSAAHFGKCGLHQGNNQKSACVDNGQVNMEIEEIDKIPNIQSNWPVHEVKKTGGYQAGFKGWGGWGDERDHELCLSFAYMYHINEASAD</sequence>
<reference evidence="29" key="1">
    <citation type="journal article" date="2017" name="Nat. Commun.">
        <title>The asparagus genome sheds light on the origin and evolution of a young Y chromosome.</title>
        <authorList>
            <person name="Harkess A."/>
            <person name="Zhou J."/>
            <person name="Xu C."/>
            <person name="Bowers J.E."/>
            <person name="Van der Hulst R."/>
            <person name="Ayyampalayam S."/>
            <person name="Mercati F."/>
            <person name="Riccardi P."/>
            <person name="McKain M.R."/>
            <person name="Kakrana A."/>
            <person name="Tang H."/>
            <person name="Ray J."/>
            <person name="Groenendijk J."/>
            <person name="Arikit S."/>
            <person name="Mathioni S.M."/>
            <person name="Nakano M."/>
            <person name="Shan H."/>
            <person name="Telgmann-Rauber A."/>
            <person name="Kanno A."/>
            <person name="Yue Z."/>
            <person name="Chen H."/>
            <person name="Li W."/>
            <person name="Chen Y."/>
            <person name="Xu X."/>
            <person name="Zhang Y."/>
            <person name="Luo S."/>
            <person name="Chen H."/>
            <person name="Gao J."/>
            <person name="Mao Z."/>
            <person name="Pires J.C."/>
            <person name="Luo M."/>
            <person name="Kudrna D."/>
            <person name="Wing R.A."/>
            <person name="Meyers B.C."/>
            <person name="Yi K."/>
            <person name="Kong H."/>
            <person name="Lavrijsen P."/>
            <person name="Sunseri F."/>
            <person name="Falavigna A."/>
            <person name="Ye Y."/>
            <person name="Leebens-Mack J.H."/>
            <person name="Chen G."/>
        </authorList>
    </citation>
    <scope>NUCLEOTIDE SEQUENCE [LARGE SCALE GENOMIC DNA]</scope>
    <source>
        <strain evidence="29">cv. DH0086</strain>
    </source>
</reference>
<comment type="catalytic activity">
    <reaction evidence="22">
        <text>an N(4)-{beta-D-GlcNAc-(1-&gt;2)-alpha-D-Man-(1-&gt;3)-[alpha-D-Man-(1-&gt;6)]-beta-D-Man-(1-&gt;4)-beta-D-GlcNAc-(1-&gt;4)-beta-D-GlcNAc}-L-asparaginyl-[protein] + UDP-N-acetyl-alpha-D-glucosamine = N(4)-{beta-D-GlcNAc-(1-&gt;2)-alpha-D-Man-(1-&gt;3)-[beta-D-GlcNAc-(1-&gt;2)-alpha-D-Man-(1-&gt;6)]-beta-D-Man-(1-&gt;4)-beta-D-GlcNAc-(1-&gt;4)-beta-D-GlcNAc}-L-asparaginyl-[protein] + UDP + H(+)</text>
        <dbReference type="Rhea" id="RHEA:12941"/>
        <dbReference type="Rhea" id="RHEA-COMP:13526"/>
        <dbReference type="Rhea" id="RHEA-COMP:14369"/>
        <dbReference type="ChEBI" id="CHEBI:15378"/>
        <dbReference type="ChEBI" id="CHEBI:57705"/>
        <dbReference type="ChEBI" id="CHEBI:58223"/>
        <dbReference type="ChEBI" id="CHEBI:60615"/>
        <dbReference type="ChEBI" id="CHEBI:60651"/>
        <dbReference type="EC" id="2.4.1.143"/>
    </reaction>
</comment>
<evidence type="ECO:0000313" key="29">
    <source>
        <dbReference type="Proteomes" id="UP000243459"/>
    </source>
</evidence>
<dbReference type="PANTHER" id="PTHR12871">
    <property type="entry name" value="BETA-1,2-N-ACETYLGLUCOSAMINYLTRANSFERASE II"/>
    <property type="match status" value="1"/>
</dbReference>
<gene>
    <name evidence="28" type="ORF">A4U43_C07F26100</name>
</gene>
<dbReference type="GO" id="GO:0006487">
    <property type="term" value="P:protein N-linked glycosylation"/>
    <property type="evidence" value="ECO:0007669"/>
    <property type="project" value="TreeGrafter"/>
</dbReference>
<evidence type="ECO:0000256" key="6">
    <source>
        <dbReference type="ARBA" id="ARBA00014817"/>
    </source>
</evidence>
<name>A0A5P1EEX6_ASPOF</name>
<evidence type="ECO:0000256" key="9">
    <source>
        <dbReference type="ARBA" id="ARBA00022692"/>
    </source>
</evidence>
<keyword evidence="16" id="KW-0325">Glycoprotein</keyword>
<evidence type="ECO:0000256" key="15">
    <source>
        <dbReference type="ARBA" id="ARBA00023157"/>
    </source>
</evidence>
<feature type="disulfide bond" evidence="25">
    <location>
        <begin position="323"/>
        <end position="427"/>
    </location>
</feature>
<feature type="binding site" evidence="24">
    <location>
        <position position="358"/>
    </location>
    <ligand>
        <name>Mn(2+)</name>
        <dbReference type="ChEBI" id="CHEBI:29035"/>
    </ligand>
</feature>
<evidence type="ECO:0000256" key="16">
    <source>
        <dbReference type="ARBA" id="ARBA00023180"/>
    </source>
</evidence>
<dbReference type="GO" id="GO:0046872">
    <property type="term" value="F:metal ion binding"/>
    <property type="evidence" value="ECO:0007669"/>
    <property type="project" value="UniProtKB-KW"/>
</dbReference>
<comment type="subcellular location">
    <subcellularLocation>
        <location evidence="2">Golgi apparatus membrane</location>
        <topology evidence="2">Single-pass type II membrane protein</topology>
    </subcellularLocation>
</comment>